<proteinExistence type="inferred from homology"/>
<evidence type="ECO:0000256" key="5">
    <source>
        <dbReference type="RuleBase" id="RU365005"/>
    </source>
</evidence>
<dbReference type="GO" id="GO:0015144">
    <property type="term" value="F:carbohydrate transmembrane transporter activity"/>
    <property type="evidence" value="ECO:0007669"/>
    <property type="project" value="InterPro"/>
</dbReference>
<dbReference type="GO" id="GO:0042956">
    <property type="term" value="P:maltodextrin transmembrane transport"/>
    <property type="evidence" value="ECO:0007669"/>
    <property type="project" value="TreeGrafter"/>
</dbReference>
<dbReference type="GO" id="GO:0055052">
    <property type="term" value="C:ATP-binding cassette (ABC) transporter complex, substrate-binding subunit-containing"/>
    <property type="evidence" value="ECO:0007669"/>
    <property type="project" value="TreeGrafter"/>
</dbReference>
<dbReference type="Proteomes" id="UP000189433">
    <property type="component" value="Unassembled WGS sequence"/>
</dbReference>
<keyword evidence="4 5" id="KW-0732">Signal</keyword>
<organism evidence="6 7">
    <name type="scientific">Rodentibacter rarus</name>
    <dbReference type="NCBI Taxonomy" id="1908260"/>
    <lineage>
        <taxon>Bacteria</taxon>
        <taxon>Pseudomonadati</taxon>
        <taxon>Pseudomonadota</taxon>
        <taxon>Gammaproteobacteria</taxon>
        <taxon>Pasteurellales</taxon>
        <taxon>Pasteurellaceae</taxon>
        <taxon>Rodentibacter</taxon>
    </lineage>
</organism>
<reference evidence="6 7" key="1">
    <citation type="submission" date="2016-10" db="EMBL/GenBank/DDBJ databases">
        <title>Rodentibacter gen. nov. and new species.</title>
        <authorList>
            <person name="Christensen H."/>
        </authorList>
    </citation>
    <scope>NUCLEOTIDE SEQUENCE [LARGE SCALE GENOMIC DNA]</scope>
    <source>
        <strain evidence="6 7">CCUG17206</strain>
    </source>
</reference>
<dbReference type="PANTHER" id="PTHR30061:SF50">
    <property type="entry name" value="MALTOSE_MALTODEXTRIN-BINDING PERIPLASMIC PROTEIN"/>
    <property type="match status" value="1"/>
</dbReference>
<feature type="chain" id="PRO_5013426326" description="Maltodextrin-binding protein" evidence="5">
    <location>
        <begin position="25"/>
        <end position="395"/>
    </location>
</feature>
<evidence type="ECO:0000256" key="1">
    <source>
        <dbReference type="ARBA" id="ARBA00008520"/>
    </source>
</evidence>
<evidence type="ECO:0000256" key="3">
    <source>
        <dbReference type="ARBA" id="ARBA00022597"/>
    </source>
</evidence>
<comment type="caution">
    <text evidence="6">The sequence shown here is derived from an EMBL/GenBank/DDBJ whole genome shotgun (WGS) entry which is preliminary data.</text>
</comment>
<dbReference type="AlphaFoldDB" id="A0A1V3IND6"/>
<dbReference type="NCBIfam" id="NF007011">
    <property type="entry name" value="PRK09474.1"/>
    <property type="match status" value="1"/>
</dbReference>
<dbReference type="PRINTS" id="PR00181">
    <property type="entry name" value="MALTOSEBP"/>
</dbReference>
<sequence length="395" mass="42972">MSKTLLKFTLTAVAGLVLSSSVMAKMTEGKLVIWINGDKGYNGLAEVGKKFEADTGVSVLVEHPDKLEEKFPQVASTGDGPDIIFWAHDRFGGYAQSGLLAELQPSQEFKDKFVDFAWDAETYNGKVIGYPVAIEALSLIYNKDLTPEAPKSWEDILALDKKLKKEGKNAIMWNLAEPYFTWPVVASNGGYAFKYANGRYDANDIGVNNEGSQKGLQFVVDMVKNKVINADMDYAVAEASFNKGETALTINGPWAWGNIEKSKINYGVAVLPTLNGQASKPFVGVLSAGVNAASPNKDFAKEFLENYLLTDEGLATVNADKPLGAVALKSYQAQLAKDSRIAATMTNAQNGEIMPNIPQMTAFWYAERSAIINAVSGRQDVKAALDDARARIQKQ</sequence>
<dbReference type="EMBL" id="MLHJ01000033">
    <property type="protein sequence ID" value="OOF43738.1"/>
    <property type="molecule type" value="Genomic_DNA"/>
</dbReference>
<evidence type="ECO:0000313" key="6">
    <source>
        <dbReference type="EMBL" id="OOF43738.1"/>
    </source>
</evidence>
<comment type="subcellular location">
    <subcellularLocation>
        <location evidence="5">Periplasm</location>
    </subcellularLocation>
</comment>
<name>A0A1V3IND6_9PAST</name>
<keyword evidence="7" id="KW-1185">Reference proteome</keyword>
<dbReference type="OrthoDB" id="9766758at2"/>
<dbReference type="SUPFAM" id="SSF53850">
    <property type="entry name" value="Periplasmic binding protein-like II"/>
    <property type="match status" value="1"/>
</dbReference>
<protein>
    <recommendedName>
        <fullName evidence="5">Maltodextrin-binding protein</fullName>
    </recommendedName>
</protein>
<dbReference type="RefSeq" id="WP_077415668.1">
    <property type="nucleotide sequence ID" value="NZ_MLHI01000023.1"/>
</dbReference>
<dbReference type="Pfam" id="PF01547">
    <property type="entry name" value="SBP_bac_1"/>
    <property type="match status" value="1"/>
</dbReference>
<keyword evidence="5" id="KW-0574">Periplasm</keyword>
<dbReference type="Gene3D" id="3.40.190.10">
    <property type="entry name" value="Periplasmic binding protein-like II"/>
    <property type="match status" value="2"/>
</dbReference>
<evidence type="ECO:0000256" key="4">
    <source>
        <dbReference type="ARBA" id="ARBA00022729"/>
    </source>
</evidence>
<dbReference type="InterPro" id="IPR006060">
    <property type="entry name" value="Maltose/Cyclodextrin-bd"/>
</dbReference>
<comment type="similarity">
    <text evidence="1 5">Belongs to the bacterial solute-binding protein 1 family.</text>
</comment>
<dbReference type="PANTHER" id="PTHR30061">
    <property type="entry name" value="MALTOSE-BINDING PERIPLASMIC PROTEIN"/>
    <property type="match status" value="1"/>
</dbReference>
<dbReference type="GO" id="GO:0042597">
    <property type="term" value="C:periplasmic space"/>
    <property type="evidence" value="ECO:0007669"/>
    <property type="project" value="UniProtKB-SubCell"/>
</dbReference>
<gene>
    <name evidence="6" type="ORF">BKK50_04265</name>
</gene>
<dbReference type="InterPro" id="IPR006059">
    <property type="entry name" value="SBP"/>
</dbReference>
<evidence type="ECO:0000313" key="7">
    <source>
        <dbReference type="Proteomes" id="UP000189433"/>
    </source>
</evidence>
<dbReference type="GO" id="GO:0015768">
    <property type="term" value="P:maltose transport"/>
    <property type="evidence" value="ECO:0007669"/>
    <property type="project" value="TreeGrafter"/>
</dbReference>
<keyword evidence="2 5" id="KW-0813">Transport</keyword>
<keyword evidence="3 5" id="KW-0762">Sugar transport</keyword>
<dbReference type="STRING" id="1908260.BKK50_04265"/>
<accession>A0A1V3IND6</accession>
<evidence type="ECO:0000256" key="2">
    <source>
        <dbReference type="ARBA" id="ARBA00022448"/>
    </source>
</evidence>
<comment type="function">
    <text evidence="5">Part of the ABC transporter complex MalEFGK involved in maltose/maltodextrin import. Binds maltose and higher maltodextrins.</text>
</comment>
<dbReference type="GO" id="GO:1901982">
    <property type="term" value="F:maltose binding"/>
    <property type="evidence" value="ECO:0007669"/>
    <property type="project" value="TreeGrafter"/>
</dbReference>
<feature type="signal peptide" evidence="5">
    <location>
        <begin position="1"/>
        <end position="24"/>
    </location>
</feature>